<dbReference type="Proteomes" id="UP000019666">
    <property type="component" value="Unassembled WGS sequence"/>
</dbReference>
<evidence type="ECO:0000256" key="1">
    <source>
        <dbReference type="SAM" id="Phobius"/>
    </source>
</evidence>
<feature type="transmembrane region" description="Helical" evidence="1">
    <location>
        <begin position="6"/>
        <end position="32"/>
    </location>
</feature>
<feature type="transmembrane region" description="Helical" evidence="1">
    <location>
        <begin position="120"/>
        <end position="140"/>
    </location>
</feature>
<feature type="transmembrane region" description="Helical" evidence="1">
    <location>
        <begin position="78"/>
        <end position="99"/>
    </location>
</feature>
<dbReference type="AlphaFoldDB" id="A0A017HKV9"/>
<evidence type="ECO:0000313" key="3">
    <source>
        <dbReference type="Proteomes" id="UP000019666"/>
    </source>
</evidence>
<name>A0A017HKV9_9RHOB</name>
<feature type="transmembrane region" description="Helical" evidence="1">
    <location>
        <begin position="146"/>
        <end position="163"/>
    </location>
</feature>
<gene>
    <name evidence="2" type="ORF">Rumeso_03620</name>
</gene>
<comment type="caution">
    <text evidence="2">The sequence shown here is derived from an EMBL/GenBank/DDBJ whole genome shotgun (WGS) entry which is preliminary data.</text>
</comment>
<organism evidence="2 3">
    <name type="scientific">Rubellimicrobium mesophilum DSM 19309</name>
    <dbReference type="NCBI Taxonomy" id="442562"/>
    <lineage>
        <taxon>Bacteria</taxon>
        <taxon>Pseudomonadati</taxon>
        <taxon>Pseudomonadota</taxon>
        <taxon>Alphaproteobacteria</taxon>
        <taxon>Rhodobacterales</taxon>
        <taxon>Roseobacteraceae</taxon>
        <taxon>Rubellimicrobium</taxon>
    </lineage>
</organism>
<dbReference type="HOGENOM" id="CLU_1531434_0_0_5"/>
<dbReference type="InterPro" id="IPR018729">
    <property type="entry name" value="DUF2269_transmembrane"/>
</dbReference>
<keyword evidence="1" id="KW-1133">Transmembrane helix</keyword>
<protein>
    <recommendedName>
        <fullName evidence="4">DUF2269 family protein</fullName>
    </recommendedName>
</protein>
<reference evidence="2 3" key="1">
    <citation type="submission" date="2013-02" db="EMBL/GenBank/DDBJ databases">
        <authorList>
            <person name="Fiebig A."/>
            <person name="Goeker M."/>
            <person name="Klenk H.-P.P."/>
        </authorList>
    </citation>
    <scope>NUCLEOTIDE SEQUENCE [LARGE SCALE GENOMIC DNA]</scope>
    <source>
        <strain evidence="2 3">DSM 19309</strain>
    </source>
</reference>
<keyword evidence="1" id="KW-0812">Transmembrane</keyword>
<keyword evidence="1" id="KW-0472">Membrane</keyword>
<feature type="transmembrane region" description="Helical" evidence="1">
    <location>
        <begin position="53"/>
        <end position="72"/>
    </location>
</feature>
<proteinExistence type="predicted"/>
<keyword evidence="3" id="KW-1185">Reference proteome</keyword>
<dbReference type="RefSeq" id="WP_037283378.1">
    <property type="nucleotide sequence ID" value="NZ_KK088618.1"/>
</dbReference>
<dbReference type="Pfam" id="PF10027">
    <property type="entry name" value="DUF2269"/>
    <property type="match status" value="1"/>
</dbReference>
<dbReference type="EMBL" id="AOSK01000104">
    <property type="protein sequence ID" value="EYD74808.1"/>
    <property type="molecule type" value="Genomic_DNA"/>
</dbReference>
<accession>A0A017HKV9</accession>
<dbReference type="STRING" id="442562.Rumeso_03620"/>
<evidence type="ECO:0000313" key="2">
    <source>
        <dbReference type="EMBL" id="EYD74808.1"/>
    </source>
</evidence>
<evidence type="ECO:0008006" key="4">
    <source>
        <dbReference type="Google" id="ProtNLM"/>
    </source>
</evidence>
<sequence length="175" mass="17516">MTFLLALALLHIIGAIVWAASAAVLGLILAAARRDDDAAMRALPETAALSRRVLRPAILVTTLSGLVLALAGGLLTEAWLILSTLLAAAALAADAMVIGPECRQAQEMPRGAALVRGRHALGLAGISLGAQAGAMALTVLAPGWSGAAILAGLVACLVLAVALEHDAETAGSIHA</sequence>